<dbReference type="PANTHER" id="PTHR10859:SF91">
    <property type="entry name" value="DOLICHYL-PHOSPHATE BETA-GLUCOSYLTRANSFERASE"/>
    <property type="match status" value="1"/>
</dbReference>
<dbReference type="EMBL" id="LR134327">
    <property type="protein sequence ID" value="VEF40989.1"/>
    <property type="molecule type" value="Genomic_DNA"/>
</dbReference>
<dbReference type="CDD" id="cd04179">
    <property type="entry name" value="DPM_DPG-synthase_like"/>
    <property type="match status" value="1"/>
</dbReference>
<dbReference type="RefSeq" id="WP_005702932.1">
    <property type="nucleotide sequence ID" value="NZ_AEWB02000005.1"/>
</dbReference>
<dbReference type="PANTHER" id="PTHR10859">
    <property type="entry name" value="GLYCOSYL TRANSFERASE"/>
    <property type="match status" value="1"/>
</dbReference>
<dbReference type="InterPro" id="IPR029044">
    <property type="entry name" value="Nucleotide-diphossugar_trans"/>
</dbReference>
<dbReference type="GO" id="GO:0016740">
    <property type="term" value="F:transferase activity"/>
    <property type="evidence" value="ECO:0007669"/>
    <property type="project" value="UniProtKB-KW"/>
</dbReference>
<dbReference type="Pfam" id="PF00535">
    <property type="entry name" value="Glycos_transf_2"/>
    <property type="match status" value="1"/>
</dbReference>
<dbReference type="InterPro" id="IPR001173">
    <property type="entry name" value="Glyco_trans_2-like"/>
</dbReference>
<organism evidence="2 3">
    <name type="scientific">Aggregatibacter aphrophilus ATCC 33389</name>
    <dbReference type="NCBI Taxonomy" id="985008"/>
    <lineage>
        <taxon>Bacteria</taxon>
        <taxon>Pseudomonadati</taxon>
        <taxon>Pseudomonadota</taxon>
        <taxon>Gammaproteobacteria</taxon>
        <taxon>Pasteurellales</taxon>
        <taxon>Pasteurellaceae</taxon>
        <taxon>Aggregatibacter</taxon>
    </lineage>
</organism>
<dbReference type="GeneID" id="49634658"/>
<keyword evidence="2" id="KW-0808">Transferase</keyword>
<dbReference type="GO" id="GO:0006487">
    <property type="term" value="P:protein N-linked glycosylation"/>
    <property type="evidence" value="ECO:0007669"/>
    <property type="project" value="TreeGrafter"/>
</dbReference>
<sequence>MNQVIAIIPHYNHSDTIGNVVEQLLALELPVLIVDDGSSAEHVAVLKKLENPPKVIVHYCPQNSGKGAAMKVGFTQAFNMGFTHAIQVDADGQHHLPDIQQMLLEMQKNPTALICGSPIYGEDAPKARLYGRKITDFWNAIHTLSTDIKDGMCGFRLYPLAAMLLLMQQETLGNRMEFDIDILVKSHWHQIPLVWVPTPVRYTPDGVSHFRGFADNWAISKMHTRLFFGMLARVLTGRKV</sequence>
<evidence type="ECO:0000313" key="2">
    <source>
        <dbReference type="EMBL" id="VEF40989.1"/>
    </source>
</evidence>
<name>A0A3S4PRP9_AGGAP</name>
<proteinExistence type="predicted"/>
<dbReference type="OrthoDB" id="9804335at2"/>
<dbReference type="SUPFAM" id="SSF53448">
    <property type="entry name" value="Nucleotide-diphospho-sugar transferases"/>
    <property type="match status" value="1"/>
</dbReference>
<protein>
    <submittedName>
        <fullName evidence="2">N-glycosyltransferase</fullName>
    </submittedName>
</protein>
<dbReference type="AlphaFoldDB" id="A0A3S4PRP9"/>
<accession>A0A3S4PRP9</accession>
<reference evidence="2 3" key="1">
    <citation type="submission" date="2018-12" db="EMBL/GenBank/DDBJ databases">
        <authorList>
            <consortium name="Pathogen Informatics"/>
        </authorList>
    </citation>
    <scope>NUCLEOTIDE SEQUENCE [LARGE SCALE GENOMIC DNA]</scope>
    <source>
        <strain evidence="2 3">NCTC5906</strain>
    </source>
</reference>
<dbReference type="Gene3D" id="3.90.550.10">
    <property type="entry name" value="Spore Coat Polysaccharide Biosynthesis Protein SpsA, Chain A"/>
    <property type="match status" value="1"/>
</dbReference>
<feature type="domain" description="Glycosyltransferase 2-like" evidence="1">
    <location>
        <begin position="6"/>
        <end position="137"/>
    </location>
</feature>
<evidence type="ECO:0000313" key="3">
    <source>
        <dbReference type="Proteomes" id="UP000272690"/>
    </source>
</evidence>
<gene>
    <name evidence="2" type="ORF">NCTC5906_00222</name>
</gene>
<dbReference type="Proteomes" id="UP000272690">
    <property type="component" value="Chromosome"/>
</dbReference>
<evidence type="ECO:0000259" key="1">
    <source>
        <dbReference type="Pfam" id="PF00535"/>
    </source>
</evidence>